<dbReference type="InterPro" id="IPR005810">
    <property type="entry name" value="CoA_lig_alpha"/>
</dbReference>
<organism evidence="8 9">
    <name type="scientific">Trachymyrmex cornetzi</name>
    <dbReference type="NCBI Taxonomy" id="471704"/>
    <lineage>
        <taxon>Eukaryota</taxon>
        <taxon>Metazoa</taxon>
        <taxon>Ecdysozoa</taxon>
        <taxon>Arthropoda</taxon>
        <taxon>Hexapoda</taxon>
        <taxon>Insecta</taxon>
        <taxon>Pterygota</taxon>
        <taxon>Neoptera</taxon>
        <taxon>Endopterygota</taxon>
        <taxon>Hymenoptera</taxon>
        <taxon>Apocrita</taxon>
        <taxon>Aculeata</taxon>
        <taxon>Formicoidea</taxon>
        <taxon>Formicidae</taxon>
        <taxon>Myrmicinae</taxon>
        <taxon>Trachymyrmex</taxon>
    </lineage>
</organism>
<reference evidence="8 9" key="1">
    <citation type="submission" date="2015-09" db="EMBL/GenBank/DDBJ databases">
        <title>Trachymyrmex cornetzi WGS genome.</title>
        <authorList>
            <person name="Nygaard S."/>
            <person name="Hu H."/>
            <person name="Boomsma J."/>
            <person name="Zhang G."/>
        </authorList>
    </citation>
    <scope>NUCLEOTIDE SEQUENCE [LARGE SCALE GENOMIC DNA]</scope>
    <source>
        <strain evidence="8">Tcor2-1</strain>
        <tissue evidence="8">Whole body</tissue>
    </source>
</reference>
<dbReference type="GO" id="GO:0004775">
    <property type="term" value="F:succinate-CoA ligase (ADP-forming) activity"/>
    <property type="evidence" value="ECO:0007669"/>
    <property type="project" value="UniProtKB-UniRule"/>
</dbReference>
<evidence type="ECO:0000313" key="9">
    <source>
        <dbReference type="Proteomes" id="UP000078492"/>
    </source>
</evidence>
<dbReference type="STRING" id="471704.A0A195DZD2"/>
<dbReference type="GO" id="GO:0009361">
    <property type="term" value="C:succinate-CoA ligase complex (ADP-forming)"/>
    <property type="evidence" value="ECO:0007669"/>
    <property type="project" value="TreeGrafter"/>
</dbReference>
<evidence type="ECO:0000256" key="2">
    <source>
        <dbReference type="ARBA" id="ARBA00022532"/>
    </source>
</evidence>
<evidence type="ECO:0000256" key="5">
    <source>
        <dbReference type="HAMAP-Rule" id="MF_03222"/>
    </source>
</evidence>
<accession>A0A195DZD2</accession>
<keyword evidence="5" id="KW-0496">Mitochondrion</keyword>
<feature type="binding site" evidence="5">
    <location>
        <position position="240"/>
    </location>
    <ligand>
        <name>substrate</name>
        <note>ligand shared with subunit beta</note>
    </ligand>
</feature>
<keyword evidence="3 5" id="KW-0436">Ligase</keyword>
<comment type="subunit">
    <text evidence="5">Heterodimer of an alpha and a beta subunit. Different beta subunits determine nucleotide specificity. Together with an ATP-specific beta subunit, forms an ADP-forming succinyl-CoA synthetase (A-SCS). Together with a GTP-specific beta subunit forms a GDP-forming succinyl-CoA synthetase (G-SCS).</text>
</comment>
<dbReference type="GO" id="GO:0000166">
    <property type="term" value="F:nucleotide binding"/>
    <property type="evidence" value="ECO:0007669"/>
    <property type="project" value="UniProtKB-KW"/>
</dbReference>
<dbReference type="GO" id="GO:0004776">
    <property type="term" value="F:succinate-CoA ligase (GDP-forming) activity"/>
    <property type="evidence" value="ECO:0007669"/>
    <property type="project" value="UniProtKB-EC"/>
</dbReference>
<comment type="catalytic activity">
    <reaction evidence="5">
        <text>GTP + succinate + CoA = succinyl-CoA + GDP + phosphate</text>
        <dbReference type="Rhea" id="RHEA:22120"/>
        <dbReference type="ChEBI" id="CHEBI:30031"/>
        <dbReference type="ChEBI" id="CHEBI:37565"/>
        <dbReference type="ChEBI" id="CHEBI:43474"/>
        <dbReference type="ChEBI" id="CHEBI:57287"/>
        <dbReference type="ChEBI" id="CHEBI:57292"/>
        <dbReference type="ChEBI" id="CHEBI:58189"/>
        <dbReference type="EC" id="6.2.1.4"/>
    </reaction>
</comment>
<dbReference type="GO" id="GO:0005739">
    <property type="term" value="C:mitochondrion"/>
    <property type="evidence" value="ECO:0007669"/>
    <property type="project" value="UniProtKB-SubCell"/>
</dbReference>
<dbReference type="PANTHER" id="PTHR11117">
    <property type="entry name" value="SUCCINYL-COA LIGASE SUBUNIT ALPHA"/>
    <property type="match status" value="1"/>
</dbReference>
<dbReference type="InterPro" id="IPR017440">
    <property type="entry name" value="Cit_synth/succinyl-CoA_lig_AS"/>
</dbReference>
<dbReference type="SMART" id="SM00881">
    <property type="entry name" value="CoA_binding"/>
    <property type="match status" value="1"/>
</dbReference>
<dbReference type="SUPFAM" id="SSF51735">
    <property type="entry name" value="NAD(P)-binding Rossmann-fold domains"/>
    <property type="match status" value="1"/>
</dbReference>
<dbReference type="EC" id="6.2.1.4" evidence="5"/>
<feature type="binding site" evidence="5">
    <location>
        <begin position="104"/>
        <end position="107"/>
    </location>
    <ligand>
        <name>CoA</name>
        <dbReference type="ChEBI" id="CHEBI:57287"/>
    </ligand>
</feature>
<dbReference type="FunFam" id="3.40.50.720:FF:000002">
    <property type="entry name" value="Succinate--CoA ligase [ADP-forming] subunit alpha"/>
    <property type="match status" value="1"/>
</dbReference>
<dbReference type="InterPro" id="IPR036291">
    <property type="entry name" value="NAD(P)-bd_dom_sf"/>
</dbReference>
<dbReference type="InterPro" id="IPR005811">
    <property type="entry name" value="SUCC_ACL_C"/>
</dbReference>
<sequence length="377" mass="40413">MTSYVLLGHLKRHVDQLKQRSKRFEAFVAPSGPHPRFVRVACSNMLQHTPTIAPTHSNALDRVSRSYVKNCGSLLRSQVRFNYTETRKNLKIDANTKVICQGFTGKQGTFHCQQALDYGTKIVGGVSPKKAGVEHLGKPVYKSVKEAKEATGATATVIYVPPPAAASAIMEAIDAEMPLVVCITEGIPQHDMVKVKRRLLEQNKSRLIGPNCPGIIAPEQCKIGIMPGHIHQKGKIGITYIYIYIAGLGQTLCVGIGGDPFNGTDFIDCLDVFLTDPDCGGIIMIGEIGGSAEEFAAEYLIEKNTGGKAKPVVSFIAGLTAPPGRRMGHAGAIISGGKGGAQDKINALEKAGVIVTRSPAQMGNELLKEMTRLGLIN</sequence>
<comment type="pathway">
    <text evidence="1 5">Carbohydrate metabolism; tricarboxylic acid cycle; succinate from succinyl-CoA (ligase route): step 1/1.</text>
</comment>
<proteinExistence type="inferred from homology"/>
<comment type="catalytic activity">
    <reaction evidence="5">
        <text>succinate + ATP + CoA = succinyl-CoA + ADP + phosphate</text>
        <dbReference type="Rhea" id="RHEA:17661"/>
        <dbReference type="ChEBI" id="CHEBI:30031"/>
        <dbReference type="ChEBI" id="CHEBI:30616"/>
        <dbReference type="ChEBI" id="CHEBI:43474"/>
        <dbReference type="ChEBI" id="CHEBI:57287"/>
        <dbReference type="ChEBI" id="CHEBI:57292"/>
        <dbReference type="ChEBI" id="CHEBI:456216"/>
        <dbReference type="EC" id="6.2.1.5"/>
    </reaction>
</comment>
<dbReference type="HAMAP" id="MF_01988">
    <property type="entry name" value="Succ_CoA_alpha"/>
    <property type="match status" value="1"/>
</dbReference>
<dbReference type="EC" id="6.2.1.5" evidence="5"/>
<feature type="active site" description="Tele-phosphohistidine intermediate" evidence="5">
    <location>
        <position position="329"/>
    </location>
</feature>
<evidence type="ECO:0000256" key="6">
    <source>
        <dbReference type="RuleBase" id="RU000677"/>
    </source>
</evidence>
<feature type="binding site" evidence="5">
    <location>
        <begin position="183"/>
        <end position="185"/>
    </location>
    <ligand>
        <name>CoA</name>
        <dbReference type="ChEBI" id="CHEBI:57287"/>
    </ligand>
</feature>
<keyword evidence="4 5" id="KW-0547">Nucleotide-binding</keyword>
<dbReference type="PRINTS" id="PR01798">
    <property type="entry name" value="SCOASYNTHASE"/>
</dbReference>
<dbReference type="InterPro" id="IPR003781">
    <property type="entry name" value="CoA-bd"/>
</dbReference>
<dbReference type="PROSITE" id="PS00399">
    <property type="entry name" value="SUCCINYL_COA_LIG_2"/>
    <property type="match status" value="1"/>
</dbReference>
<dbReference type="Pfam" id="PF00549">
    <property type="entry name" value="Ligase_CoA"/>
    <property type="match status" value="1"/>
</dbReference>
<evidence type="ECO:0000256" key="4">
    <source>
        <dbReference type="ARBA" id="ARBA00022741"/>
    </source>
</evidence>
<dbReference type="InterPro" id="IPR016102">
    <property type="entry name" value="Succinyl-CoA_synth-like"/>
</dbReference>
<dbReference type="GO" id="GO:0006099">
    <property type="term" value="P:tricarboxylic acid cycle"/>
    <property type="evidence" value="ECO:0007669"/>
    <property type="project" value="UniProtKB-UniRule"/>
</dbReference>
<comment type="subcellular location">
    <subcellularLocation>
        <location evidence="5">Mitochondrion</location>
    </subcellularLocation>
</comment>
<feature type="binding site" evidence="5">
    <location>
        <position position="130"/>
    </location>
    <ligand>
        <name>CoA</name>
        <dbReference type="ChEBI" id="CHEBI:57287"/>
    </ligand>
</feature>
<dbReference type="Gene3D" id="3.40.50.261">
    <property type="entry name" value="Succinyl-CoA synthetase domains"/>
    <property type="match status" value="1"/>
</dbReference>
<evidence type="ECO:0000256" key="3">
    <source>
        <dbReference type="ARBA" id="ARBA00022598"/>
    </source>
</evidence>
<evidence type="ECO:0000259" key="7">
    <source>
        <dbReference type="SMART" id="SM00881"/>
    </source>
</evidence>
<evidence type="ECO:0000313" key="8">
    <source>
        <dbReference type="EMBL" id="KYN18072.1"/>
    </source>
</evidence>
<dbReference type="Proteomes" id="UP000078492">
    <property type="component" value="Unassembled WGS sequence"/>
</dbReference>
<keyword evidence="2 5" id="KW-0816">Tricarboxylic acid cycle</keyword>
<name>A0A195DZD2_9HYME</name>
<dbReference type="UniPathway" id="UPA00223">
    <property type="reaction ID" value="UER00999"/>
</dbReference>
<dbReference type="AlphaFoldDB" id="A0A195DZD2"/>
<comment type="similarity">
    <text evidence="5 6">Belongs to the succinate/malate CoA ligase alpha subunit family.</text>
</comment>
<dbReference type="NCBIfam" id="TIGR01019">
    <property type="entry name" value="sucCoAalpha"/>
    <property type="match status" value="1"/>
</dbReference>
<dbReference type="NCBIfam" id="NF004230">
    <property type="entry name" value="PRK05678.1"/>
    <property type="match status" value="1"/>
</dbReference>
<feature type="domain" description="CoA-binding" evidence="7">
    <location>
        <begin position="91"/>
        <end position="187"/>
    </location>
</feature>
<protein>
    <recommendedName>
        <fullName evidence="5">Succinate--CoA ligase [ADP/GDP-forming] subunit alpha, mitochondrial</fullName>
        <ecNumber evidence="5">6.2.1.4</ecNumber>
        <ecNumber evidence="5">6.2.1.5</ecNumber>
    </recommendedName>
    <alternativeName>
        <fullName evidence="5">Succinyl-CoA synthetase subunit alpha</fullName>
        <shortName evidence="5">SCS-alpha</shortName>
    </alternativeName>
</protein>
<keyword evidence="9" id="KW-1185">Reference proteome</keyword>
<dbReference type="Gene3D" id="3.40.50.720">
    <property type="entry name" value="NAD(P)-binding Rossmann-like Domain"/>
    <property type="match status" value="1"/>
</dbReference>
<dbReference type="Pfam" id="PF02629">
    <property type="entry name" value="CoA_binding"/>
    <property type="match status" value="1"/>
</dbReference>
<gene>
    <name evidence="8" type="ORF">ALC57_09580</name>
</gene>
<evidence type="ECO:0000256" key="1">
    <source>
        <dbReference type="ARBA" id="ARBA00005064"/>
    </source>
</evidence>
<dbReference type="EMBL" id="KQ980044">
    <property type="protein sequence ID" value="KYN18072.1"/>
    <property type="molecule type" value="Genomic_DNA"/>
</dbReference>
<comment type="function">
    <text evidence="5">Succinyl-CoA synthetase functions in the citric acid cycle (TCA), coupling the hydrolysis of succinyl-CoA to the synthesis of either ATP or GTP and thus represents the only step of substrate-level phosphorylation in the TCA. The alpha subunit of the enzyme binds the substrates coenzyme A and phosphate, while succinate binding and specificity for either ATP or GTP is provided by different beta subunits.</text>
</comment>
<dbReference type="PANTHER" id="PTHR11117:SF2">
    <property type="entry name" value="SUCCINATE--COA LIGASE [ADP_GDP-FORMING] SUBUNIT ALPHA, MITOCHONDRIAL"/>
    <property type="match status" value="1"/>
</dbReference>
<dbReference type="SUPFAM" id="SSF52210">
    <property type="entry name" value="Succinyl-CoA synthetase domains"/>
    <property type="match status" value="1"/>
</dbReference>